<dbReference type="VEuPathDB" id="CryptoDB:Vbra_22856"/>
<keyword evidence="3" id="KW-1185">Reference proteome</keyword>
<keyword evidence="1" id="KW-1133">Transmembrane helix</keyword>
<evidence type="ECO:0000313" key="2">
    <source>
        <dbReference type="EMBL" id="CEM34521.1"/>
    </source>
</evidence>
<dbReference type="EMBL" id="CDMY01000822">
    <property type="protein sequence ID" value="CEM34521.1"/>
    <property type="molecule type" value="Genomic_DNA"/>
</dbReference>
<keyword evidence="1" id="KW-0472">Membrane</keyword>
<evidence type="ECO:0000256" key="1">
    <source>
        <dbReference type="SAM" id="Phobius"/>
    </source>
</evidence>
<feature type="transmembrane region" description="Helical" evidence="1">
    <location>
        <begin position="39"/>
        <end position="61"/>
    </location>
</feature>
<protein>
    <submittedName>
        <fullName evidence="2">Uncharacterized protein</fullName>
    </submittedName>
</protein>
<keyword evidence="1" id="KW-0812">Transmembrane</keyword>
<reference evidence="2 3" key="1">
    <citation type="submission" date="2014-11" db="EMBL/GenBank/DDBJ databases">
        <authorList>
            <person name="Zhu J."/>
            <person name="Qi W."/>
            <person name="Song R."/>
        </authorList>
    </citation>
    <scope>NUCLEOTIDE SEQUENCE [LARGE SCALE GENOMIC DNA]</scope>
</reference>
<dbReference type="Proteomes" id="UP000041254">
    <property type="component" value="Unassembled WGS sequence"/>
</dbReference>
<evidence type="ECO:0000313" key="3">
    <source>
        <dbReference type="Proteomes" id="UP000041254"/>
    </source>
</evidence>
<gene>
    <name evidence="2" type="ORF">Vbra_22856</name>
</gene>
<organism evidence="2 3">
    <name type="scientific">Vitrella brassicaformis (strain CCMP3155)</name>
    <dbReference type="NCBI Taxonomy" id="1169540"/>
    <lineage>
        <taxon>Eukaryota</taxon>
        <taxon>Sar</taxon>
        <taxon>Alveolata</taxon>
        <taxon>Colpodellida</taxon>
        <taxon>Vitrellaceae</taxon>
        <taxon>Vitrella</taxon>
    </lineage>
</organism>
<dbReference type="AlphaFoldDB" id="A0A0G4GV62"/>
<proteinExistence type="predicted"/>
<dbReference type="InParanoid" id="A0A0G4GV62"/>
<name>A0A0G4GV62_VITBC</name>
<sequence>MLEEISRESSVARAGLLQRMTPRRLPSAFLPWNCPRPGGFLAIPLFFFGCFPVVALVQALWSASSMRASCSFLLGTCAVDERDDSSYAFLSAEVFYWRDFRRRLTRYESSAPDYHIVVGPGSTIVTGRV</sequence>
<accession>A0A0G4GV62</accession>